<reference evidence="2" key="2">
    <citation type="submission" date="2020-05" db="UniProtKB">
        <authorList>
            <consortium name="EnsemblMetazoa"/>
        </authorList>
    </citation>
    <scope>IDENTIFICATION</scope>
    <source>
        <strain evidence="2">wikel</strain>
    </source>
</reference>
<dbReference type="InParanoid" id="B7PC46"/>
<gene>
    <name evidence="1" type="ORF">IscW_ISCW003210</name>
</gene>
<evidence type="ECO:0000313" key="2">
    <source>
        <dbReference type="EnsemblMetazoa" id="ISCW003210-PA"/>
    </source>
</evidence>
<reference evidence="1 3" key="1">
    <citation type="submission" date="2008-03" db="EMBL/GenBank/DDBJ databases">
        <title>Annotation of Ixodes scapularis.</title>
        <authorList>
            <consortium name="Ixodes scapularis Genome Project Consortium"/>
            <person name="Caler E."/>
            <person name="Hannick L.I."/>
            <person name="Bidwell S."/>
            <person name="Joardar V."/>
            <person name="Thiagarajan M."/>
            <person name="Amedeo P."/>
            <person name="Galinsky K.J."/>
            <person name="Schobel S."/>
            <person name="Inman J."/>
            <person name="Hostetler J."/>
            <person name="Miller J."/>
            <person name="Hammond M."/>
            <person name="Megy K."/>
            <person name="Lawson D."/>
            <person name="Kodira C."/>
            <person name="Sutton G."/>
            <person name="Meyer J."/>
            <person name="Hill C.A."/>
            <person name="Birren B."/>
            <person name="Nene V."/>
            <person name="Collins F."/>
            <person name="Alarcon-Chaidez F."/>
            <person name="Wikel S."/>
            <person name="Strausberg R."/>
        </authorList>
    </citation>
    <scope>NUCLEOTIDE SEQUENCE [LARGE SCALE GENOMIC DNA]</scope>
    <source>
        <strain evidence="3">Wikel</strain>
        <strain evidence="1">Wikel colony</strain>
    </source>
</reference>
<dbReference type="EnsemblMetazoa" id="ISCW003210-RA">
    <property type="protein sequence ID" value="ISCW003210-PA"/>
    <property type="gene ID" value="ISCW003210"/>
</dbReference>
<dbReference type="AlphaFoldDB" id="B7PC46"/>
<evidence type="ECO:0000313" key="1">
    <source>
        <dbReference type="EMBL" id="EEC04168.1"/>
    </source>
</evidence>
<name>B7PC46_IXOSC</name>
<accession>B7PC46</accession>
<sequence>MQYCLSLSSLRDCLRNRNKDVVTMVSQHWHSVLCAATGDFHRMLLHRPMRE</sequence>
<evidence type="ECO:0000313" key="3">
    <source>
        <dbReference type="Proteomes" id="UP000001555"/>
    </source>
</evidence>
<keyword evidence="3" id="KW-1185">Reference proteome</keyword>
<dbReference type="PaxDb" id="6945-B7PC46"/>
<dbReference type="EMBL" id="ABJB010483900">
    <property type="status" value="NOT_ANNOTATED_CDS"/>
    <property type="molecule type" value="Genomic_DNA"/>
</dbReference>
<dbReference type="VEuPathDB" id="VectorBase:ISCI003210"/>
<dbReference type="EMBL" id="DS681555">
    <property type="protein sequence ID" value="EEC04168.1"/>
    <property type="molecule type" value="Genomic_DNA"/>
</dbReference>
<dbReference type="HOGENOM" id="CLU_3108729_0_0_1"/>
<protein>
    <submittedName>
        <fullName evidence="1 2">Uncharacterized protein</fullName>
    </submittedName>
</protein>
<dbReference type="Proteomes" id="UP000001555">
    <property type="component" value="Unassembled WGS sequence"/>
</dbReference>
<organism>
    <name type="scientific">Ixodes scapularis</name>
    <name type="common">Black-legged tick</name>
    <name type="synonym">Deer tick</name>
    <dbReference type="NCBI Taxonomy" id="6945"/>
    <lineage>
        <taxon>Eukaryota</taxon>
        <taxon>Metazoa</taxon>
        <taxon>Ecdysozoa</taxon>
        <taxon>Arthropoda</taxon>
        <taxon>Chelicerata</taxon>
        <taxon>Arachnida</taxon>
        <taxon>Acari</taxon>
        <taxon>Parasitiformes</taxon>
        <taxon>Ixodida</taxon>
        <taxon>Ixodoidea</taxon>
        <taxon>Ixodidae</taxon>
        <taxon>Ixodinae</taxon>
        <taxon>Ixodes</taxon>
    </lineage>
</organism>
<proteinExistence type="predicted"/>
<dbReference type="VEuPathDB" id="VectorBase:ISCW003210"/>